<dbReference type="EMBL" id="AP021858">
    <property type="protein sequence ID" value="BBO23921.1"/>
    <property type="molecule type" value="Genomic_DNA"/>
</dbReference>
<keyword evidence="1" id="KW-0732">Signal</keyword>
<evidence type="ECO:0000313" key="2">
    <source>
        <dbReference type="EMBL" id="BBO23921.1"/>
    </source>
</evidence>
<evidence type="ECO:0008006" key="4">
    <source>
        <dbReference type="Google" id="ProtNLM"/>
    </source>
</evidence>
<reference evidence="2" key="1">
    <citation type="journal article" name="DNA Res.">
        <title>The physiological potential of anammox bacteria as revealed by their core genome structure.</title>
        <authorList>
            <person name="Okubo T."/>
            <person name="Toyoda A."/>
            <person name="Fukuhara K."/>
            <person name="Uchiyama I."/>
            <person name="Harigaya Y."/>
            <person name="Kuroiwa M."/>
            <person name="Suzuki T."/>
            <person name="Murakami Y."/>
            <person name="Suwa Y."/>
            <person name="Takami H."/>
        </authorList>
    </citation>
    <scope>NUCLEOTIDE SEQUENCE</scope>
    <source>
        <strain evidence="2">317325-2</strain>
    </source>
</reference>
<feature type="signal peptide" evidence="1">
    <location>
        <begin position="1"/>
        <end position="18"/>
    </location>
</feature>
<proteinExistence type="predicted"/>
<dbReference type="KEGG" id="npy:NPRO_15160"/>
<organism evidence="2 3">
    <name type="scientific">Candidatus Nitrosymbiomonas proteolyticus</name>
    <dbReference type="NCBI Taxonomy" id="2608984"/>
    <lineage>
        <taxon>Bacteria</taxon>
        <taxon>Bacillati</taxon>
        <taxon>Armatimonadota</taxon>
        <taxon>Armatimonadota incertae sedis</taxon>
        <taxon>Candidatus Nitrosymbiomonas</taxon>
    </lineage>
</organism>
<evidence type="ECO:0000256" key="1">
    <source>
        <dbReference type="SAM" id="SignalP"/>
    </source>
</evidence>
<protein>
    <recommendedName>
        <fullName evidence="4">tRNA_anti-like</fullName>
    </recommendedName>
</protein>
<gene>
    <name evidence="2" type="ORF">NPRO_15160</name>
</gene>
<accession>A0A809S9X8</accession>
<feature type="chain" id="PRO_5035296927" description="tRNA_anti-like" evidence="1">
    <location>
        <begin position="19"/>
        <end position="136"/>
    </location>
</feature>
<sequence>MKKLLSFSLVLMAALSLAASLAEVEKITLDALKKDQDKYNEKVVEVTGFVASFQQKTSQRGNKYFKFILRSVKGSSESASANIYGQNEPTFELKDGLKVTVTGTYRKEKVIGDFTYKNEIDCTVKKDKPFGIKEAK</sequence>
<evidence type="ECO:0000313" key="3">
    <source>
        <dbReference type="Proteomes" id="UP000662873"/>
    </source>
</evidence>
<dbReference type="AlphaFoldDB" id="A0A809S9X8"/>
<name>A0A809S9X8_9BACT</name>
<dbReference type="Proteomes" id="UP000662873">
    <property type="component" value="Chromosome"/>
</dbReference>